<dbReference type="InterPro" id="IPR048960">
    <property type="entry name" value="POLQ-like_helical"/>
</dbReference>
<proteinExistence type="predicted"/>
<gene>
    <name evidence="2" type="ORF">RND71_043658</name>
</gene>
<evidence type="ECO:0000313" key="2">
    <source>
        <dbReference type="EMBL" id="KAK4336741.1"/>
    </source>
</evidence>
<dbReference type="PANTHER" id="PTHR10133">
    <property type="entry name" value="DNA POLYMERASE I"/>
    <property type="match status" value="1"/>
</dbReference>
<dbReference type="AlphaFoldDB" id="A0AAE1QNB7"/>
<accession>A0AAE1QNB7</accession>
<dbReference type="GO" id="GO:0097681">
    <property type="term" value="P:double-strand break repair via alternative nonhomologous end joining"/>
    <property type="evidence" value="ECO:0007669"/>
    <property type="project" value="TreeGrafter"/>
</dbReference>
<organism evidence="2 3">
    <name type="scientific">Anisodus tanguticus</name>
    <dbReference type="NCBI Taxonomy" id="243964"/>
    <lineage>
        <taxon>Eukaryota</taxon>
        <taxon>Viridiplantae</taxon>
        <taxon>Streptophyta</taxon>
        <taxon>Embryophyta</taxon>
        <taxon>Tracheophyta</taxon>
        <taxon>Spermatophyta</taxon>
        <taxon>Magnoliopsida</taxon>
        <taxon>eudicotyledons</taxon>
        <taxon>Gunneridae</taxon>
        <taxon>Pentapetalae</taxon>
        <taxon>asterids</taxon>
        <taxon>lamiids</taxon>
        <taxon>Solanales</taxon>
        <taxon>Solanaceae</taxon>
        <taxon>Solanoideae</taxon>
        <taxon>Hyoscyameae</taxon>
        <taxon>Anisodus</taxon>
    </lineage>
</organism>
<evidence type="ECO:0000259" key="1">
    <source>
        <dbReference type="Pfam" id="PF21099"/>
    </source>
</evidence>
<dbReference type="SUPFAM" id="SSF158702">
    <property type="entry name" value="Sec63 N-terminal domain-like"/>
    <property type="match status" value="1"/>
</dbReference>
<dbReference type="GO" id="GO:0003887">
    <property type="term" value="F:DNA-directed DNA polymerase activity"/>
    <property type="evidence" value="ECO:0007669"/>
    <property type="project" value="InterPro"/>
</dbReference>
<dbReference type="InterPro" id="IPR002298">
    <property type="entry name" value="DNA_polymerase_A"/>
</dbReference>
<dbReference type="PANTHER" id="PTHR10133:SF62">
    <property type="entry name" value="DNA POLYMERASE THETA"/>
    <property type="match status" value="1"/>
</dbReference>
<protein>
    <recommendedName>
        <fullName evidence="1">POLQ-like helical domain-containing protein</fullName>
    </recommendedName>
</protein>
<reference evidence="2" key="1">
    <citation type="submission" date="2023-12" db="EMBL/GenBank/DDBJ databases">
        <title>Genome assembly of Anisodus tanguticus.</title>
        <authorList>
            <person name="Wang Y.-J."/>
        </authorList>
    </citation>
    <scope>NUCLEOTIDE SEQUENCE</scope>
    <source>
        <strain evidence="2">KB-2021</strain>
        <tissue evidence="2">Leaf</tissue>
    </source>
</reference>
<sequence length="625" mass="71378">MNHSNDNLNNVVSEFNKPFIQKLTGQDSEKLLPTKLGLAVSYSSMSPKDAFKMFNELKLAMKGLVLSCDLHLIYQVVPNKDIENKNVNWKKFSNFYSIIERDEALKNVADIIQISGGFIIGALTGKRFNSVYQRTIKERHVKFYYALALNELIAEKPLAEVAEKYDLNKGELQQLQQRSSSYCGMMSIFCKKLGWDSLALVIKLFQDRLFFGITQDLIDLMNIPCLNGQMARCLFDSGFKDVKTIAHSNTMEIEKAFLNYGPFEIKENKSDYKKFWISVRCKSMNEKEISELIIKEARSVVEELAGVRINWDDNDSFLEIKKLEDSYPGQIIETENNLNKTKIQAKFFSDNLAQIDSQSQSISNKELKLNPTLNLDNEIPDTNEFYSKLKQTMLKDSTLISTISENSFTSTKIDETQKNLSLSSKQEKFSSFINHVDDNSIIFSLSQEDNNSEDKKTETSVVENSKIVFDSSDDSSKSSSITSKQRDLFENLSNNSSSQEKESSSNEDIFSNRKIITLSSNFSSSSDEDEKIVEKSQSLFFKTNSHVELFASLSEEDSQNSNLFFEDSFKLFNDSYNNMSSDETKFIPKVLKNRSVSFKSTCILTESVKEDQLLGQIYILDQLLR</sequence>
<name>A0AAE1QNB7_9SOLA</name>
<keyword evidence="3" id="KW-1185">Reference proteome</keyword>
<dbReference type="Gene3D" id="1.10.3380.20">
    <property type="match status" value="1"/>
</dbReference>
<dbReference type="Pfam" id="PF21099">
    <property type="entry name" value="POLQ_helical"/>
    <property type="match status" value="1"/>
</dbReference>
<dbReference type="EMBL" id="JAVYJV010000098">
    <property type="protein sequence ID" value="KAK4336741.1"/>
    <property type="molecule type" value="Genomic_DNA"/>
</dbReference>
<comment type="caution">
    <text evidence="2">The sequence shown here is derived from an EMBL/GenBank/DDBJ whole genome shotgun (WGS) entry which is preliminary data.</text>
</comment>
<dbReference type="GO" id="GO:0006261">
    <property type="term" value="P:DNA-templated DNA replication"/>
    <property type="evidence" value="ECO:0007669"/>
    <property type="project" value="InterPro"/>
</dbReference>
<feature type="domain" description="POLQ-like helical" evidence="1">
    <location>
        <begin position="47"/>
        <end position="209"/>
    </location>
</feature>
<evidence type="ECO:0000313" key="3">
    <source>
        <dbReference type="Proteomes" id="UP001291623"/>
    </source>
</evidence>
<dbReference type="Proteomes" id="UP001291623">
    <property type="component" value="Unassembled WGS sequence"/>
</dbReference>